<dbReference type="Proteomes" id="UP000198287">
    <property type="component" value="Unassembled WGS sequence"/>
</dbReference>
<feature type="signal peptide" evidence="1">
    <location>
        <begin position="1"/>
        <end position="22"/>
    </location>
</feature>
<comment type="caution">
    <text evidence="2">The sequence shown here is derived from an EMBL/GenBank/DDBJ whole genome shotgun (WGS) entry which is preliminary data.</text>
</comment>
<dbReference type="SUPFAM" id="SSF49562">
    <property type="entry name" value="C2 domain (Calcium/lipid-binding domain, CaLB)"/>
    <property type="match status" value="1"/>
</dbReference>
<feature type="chain" id="PRO_5012307866" evidence="1">
    <location>
        <begin position="23"/>
        <end position="178"/>
    </location>
</feature>
<dbReference type="AlphaFoldDB" id="A0A226D9E5"/>
<gene>
    <name evidence="2" type="ORF">Fcan01_23872</name>
</gene>
<organism evidence="2 3">
    <name type="scientific">Folsomia candida</name>
    <name type="common">Springtail</name>
    <dbReference type="NCBI Taxonomy" id="158441"/>
    <lineage>
        <taxon>Eukaryota</taxon>
        <taxon>Metazoa</taxon>
        <taxon>Ecdysozoa</taxon>
        <taxon>Arthropoda</taxon>
        <taxon>Hexapoda</taxon>
        <taxon>Collembola</taxon>
        <taxon>Entomobryomorpha</taxon>
        <taxon>Isotomoidea</taxon>
        <taxon>Isotomidae</taxon>
        <taxon>Proisotominae</taxon>
        <taxon>Folsomia</taxon>
    </lineage>
</organism>
<keyword evidence="3" id="KW-1185">Reference proteome</keyword>
<proteinExistence type="predicted"/>
<sequence length="178" mass="20577">MLPGYAIVVILVWLTYLEEAACNGLVKMRFEIHDGPDTDTFTKPDMDVEIILGVCKMKTSYVDGSYSPSLPEIFFYKYHKQAEPVEFNIYENEAISASWKLGEVPSFTLHFTTDTHIIKDVYKPGGKEKLKNKQGTQTTLHIFLYDDQHKTPQDDPKLKAYKSEESKTFTAEYWMERT</sequence>
<accession>A0A226D9E5</accession>
<keyword evidence="1" id="KW-0732">Signal</keyword>
<name>A0A226D9E5_FOLCA</name>
<dbReference type="InterPro" id="IPR035892">
    <property type="entry name" value="C2_domain_sf"/>
</dbReference>
<evidence type="ECO:0000256" key="1">
    <source>
        <dbReference type="SAM" id="SignalP"/>
    </source>
</evidence>
<evidence type="ECO:0000313" key="2">
    <source>
        <dbReference type="EMBL" id="OXA41367.1"/>
    </source>
</evidence>
<reference evidence="2 3" key="1">
    <citation type="submission" date="2015-12" db="EMBL/GenBank/DDBJ databases">
        <title>The genome of Folsomia candida.</title>
        <authorList>
            <person name="Faddeeva A."/>
            <person name="Derks M.F."/>
            <person name="Anvar Y."/>
            <person name="Smit S."/>
            <person name="Van Straalen N."/>
            <person name="Roelofs D."/>
        </authorList>
    </citation>
    <scope>NUCLEOTIDE SEQUENCE [LARGE SCALE GENOMIC DNA]</scope>
    <source>
        <strain evidence="2 3">VU population</strain>
        <tissue evidence="2">Whole body</tissue>
    </source>
</reference>
<dbReference type="EMBL" id="LNIX01000029">
    <property type="protein sequence ID" value="OXA41367.1"/>
    <property type="molecule type" value="Genomic_DNA"/>
</dbReference>
<protein>
    <submittedName>
        <fullName evidence="2">Uncharacterized protein</fullName>
    </submittedName>
</protein>
<evidence type="ECO:0000313" key="3">
    <source>
        <dbReference type="Proteomes" id="UP000198287"/>
    </source>
</evidence>